<dbReference type="KEGG" id="bdw:94337118"/>
<gene>
    <name evidence="3" type="ORF">BdWA1_002821</name>
</gene>
<dbReference type="PROSITE" id="PS50053">
    <property type="entry name" value="UBIQUITIN_2"/>
    <property type="match status" value="1"/>
</dbReference>
<proteinExistence type="predicted"/>
<evidence type="ECO:0000313" key="3">
    <source>
        <dbReference type="EMBL" id="KAK2196221.1"/>
    </source>
</evidence>
<evidence type="ECO:0000259" key="2">
    <source>
        <dbReference type="PROSITE" id="PS50053"/>
    </source>
</evidence>
<sequence length="469" mass="50758">MAESPTIQLHFRLMTEETITLEVKEDMKILEIKQLLGSRVGCDAESQRFIFKGQLLKNEHTLSSYNISVGSTIHVVNRVAAPNPGAFPRPQAGPASSTPNDMGFMANIGPSMGVFVGTMDSIPVHVPIFGSSNTENAEDPSEFNATTRTETEPTNPQQDNSNVHGQRQHPFMFGRFQFSRVYNPESTDATMQMTQFAQQLMSGIMNTFGATATDGPHAYAHQRREFNGADYAPEEIVALVESAKIGLENVVETLEAHVATSGTSATSATSRANARPFKTGPGAPEATDEAAIASRLPWSTLERLEKFLAAPGPVFNDLDATRTVEKFINRFTEANAQVLQQLHPLNHTGRVDLGACSRMTLTMATSCQLHAELACLGSWLCNGASCNAQATSNAECGDTQHEPQNIRQACEGGTASTCASAPVESSACAENSNVATLNGYRASLMFKRRLSEAGARRCWSDAYMQDNNH</sequence>
<dbReference type="GO" id="GO:0051787">
    <property type="term" value="F:misfolded protein binding"/>
    <property type="evidence" value="ECO:0007669"/>
    <property type="project" value="TreeGrafter"/>
</dbReference>
<feature type="region of interest" description="Disordered" evidence="1">
    <location>
        <begin position="261"/>
        <end position="285"/>
    </location>
</feature>
<comment type="caution">
    <text evidence="3">The sequence shown here is derived from an EMBL/GenBank/DDBJ whole genome shotgun (WGS) entry which is preliminary data.</text>
</comment>
<protein>
    <submittedName>
        <fullName evidence="3">Bifunctional Ubiquitin-like domain superfamily/Ubiquitin domain/Ubiquitin-like domain</fullName>
    </submittedName>
</protein>
<feature type="domain" description="Ubiquitin-like" evidence="2">
    <location>
        <begin position="7"/>
        <end position="82"/>
    </location>
</feature>
<evidence type="ECO:0000256" key="1">
    <source>
        <dbReference type="SAM" id="MobiDB-lite"/>
    </source>
</evidence>
<dbReference type="SMART" id="SM00213">
    <property type="entry name" value="UBQ"/>
    <property type="match status" value="1"/>
</dbReference>
<name>A0AAD9PKG7_9APIC</name>
<dbReference type="SUPFAM" id="SSF54236">
    <property type="entry name" value="Ubiquitin-like"/>
    <property type="match status" value="1"/>
</dbReference>
<dbReference type="PANTHER" id="PTHR15204:SF0">
    <property type="entry name" value="LARGE PROLINE-RICH PROTEIN BAG6"/>
    <property type="match status" value="1"/>
</dbReference>
<dbReference type="InterPro" id="IPR029071">
    <property type="entry name" value="Ubiquitin-like_domsf"/>
</dbReference>
<dbReference type="Proteomes" id="UP001214638">
    <property type="component" value="Unassembled WGS sequence"/>
</dbReference>
<dbReference type="PANTHER" id="PTHR15204">
    <property type="entry name" value="LARGE PROLINE-RICH PROTEIN BAG6"/>
    <property type="match status" value="1"/>
</dbReference>
<keyword evidence="4" id="KW-1185">Reference proteome</keyword>
<accession>A0AAD9PKG7</accession>
<dbReference type="GO" id="GO:0036503">
    <property type="term" value="P:ERAD pathway"/>
    <property type="evidence" value="ECO:0007669"/>
    <property type="project" value="TreeGrafter"/>
</dbReference>
<dbReference type="InterPro" id="IPR000626">
    <property type="entry name" value="Ubiquitin-like_dom"/>
</dbReference>
<feature type="compositionally biased region" description="Low complexity" evidence="1">
    <location>
        <begin position="261"/>
        <end position="272"/>
    </location>
</feature>
<dbReference type="GO" id="GO:0071818">
    <property type="term" value="C:BAT3 complex"/>
    <property type="evidence" value="ECO:0007669"/>
    <property type="project" value="TreeGrafter"/>
</dbReference>
<dbReference type="Pfam" id="PF00240">
    <property type="entry name" value="ubiquitin"/>
    <property type="match status" value="1"/>
</dbReference>
<dbReference type="PRINTS" id="PR00348">
    <property type="entry name" value="UBIQUITIN"/>
</dbReference>
<dbReference type="AlphaFoldDB" id="A0AAD9PKG7"/>
<dbReference type="Gene3D" id="3.10.20.90">
    <property type="entry name" value="Phosphatidylinositol 3-kinase Catalytic Subunit, Chain A, domain 1"/>
    <property type="match status" value="1"/>
</dbReference>
<evidence type="ECO:0000313" key="4">
    <source>
        <dbReference type="Proteomes" id="UP001214638"/>
    </source>
</evidence>
<dbReference type="CDD" id="cd17039">
    <property type="entry name" value="Ubl_ubiquitin_like"/>
    <property type="match status" value="1"/>
</dbReference>
<reference evidence="3" key="1">
    <citation type="journal article" date="2023" name="Nat. Microbiol.">
        <title>Babesia duncani multi-omics identifies virulence factors and drug targets.</title>
        <authorList>
            <person name="Singh P."/>
            <person name="Lonardi S."/>
            <person name="Liang Q."/>
            <person name="Vydyam P."/>
            <person name="Khabirova E."/>
            <person name="Fang T."/>
            <person name="Gihaz S."/>
            <person name="Thekkiniath J."/>
            <person name="Munshi M."/>
            <person name="Abel S."/>
            <person name="Ciampossin L."/>
            <person name="Batugedara G."/>
            <person name="Gupta M."/>
            <person name="Lu X.M."/>
            <person name="Lenz T."/>
            <person name="Chakravarty S."/>
            <person name="Cornillot E."/>
            <person name="Hu Y."/>
            <person name="Ma W."/>
            <person name="Gonzalez L.M."/>
            <person name="Sanchez S."/>
            <person name="Estrada K."/>
            <person name="Sanchez-Flores A."/>
            <person name="Montero E."/>
            <person name="Harb O.S."/>
            <person name="Le Roch K.G."/>
            <person name="Mamoun C.B."/>
        </authorList>
    </citation>
    <scope>NUCLEOTIDE SEQUENCE</scope>
    <source>
        <strain evidence="3">WA1</strain>
    </source>
</reference>
<feature type="compositionally biased region" description="Polar residues" evidence="1">
    <location>
        <begin position="143"/>
        <end position="164"/>
    </location>
</feature>
<dbReference type="GeneID" id="94337118"/>
<dbReference type="GO" id="GO:0031593">
    <property type="term" value="F:polyubiquitin modification-dependent protein binding"/>
    <property type="evidence" value="ECO:0007669"/>
    <property type="project" value="TreeGrafter"/>
</dbReference>
<organism evidence="3 4">
    <name type="scientific">Babesia duncani</name>
    <dbReference type="NCBI Taxonomy" id="323732"/>
    <lineage>
        <taxon>Eukaryota</taxon>
        <taxon>Sar</taxon>
        <taxon>Alveolata</taxon>
        <taxon>Apicomplexa</taxon>
        <taxon>Aconoidasida</taxon>
        <taxon>Piroplasmida</taxon>
        <taxon>Babesiidae</taxon>
        <taxon>Babesia</taxon>
    </lineage>
</organism>
<dbReference type="RefSeq" id="XP_067803063.1">
    <property type="nucleotide sequence ID" value="XM_067947841.1"/>
</dbReference>
<dbReference type="InterPro" id="IPR019956">
    <property type="entry name" value="Ubiquitin_dom"/>
</dbReference>
<dbReference type="EMBL" id="JALLKP010000003">
    <property type="protein sequence ID" value="KAK2196221.1"/>
    <property type="molecule type" value="Genomic_DNA"/>
</dbReference>
<feature type="region of interest" description="Disordered" evidence="1">
    <location>
        <begin position="131"/>
        <end position="164"/>
    </location>
</feature>